<dbReference type="AlphaFoldDB" id="A0AA94H1K4"/>
<dbReference type="Proteomes" id="UP000182314">
    <property type="component" value="Unassembled WGS sequence"/>
</dbReference>
<evidence type="ECO:0000313" key="2">
    <source>
        <dbReference type="EMBL" id="SFC02042.1"/>
    </source>
</evidence>
<dbReference type="InterPro" id="IPR020518">
    <property type="entry name" value="Tscrpt_reg_PrtN"/>
</dbReference>
<dbReference type="RefSeq" id="WP_064566986.1">
    <property type="nucleotide sequence ID" value="NZ_CP014007.2"/>
</dbReference>
<protein>
    <submittedName>
        <fullName evidence="1">Pyocin activator PrtN family protein</fullName>
    </submittedName>
    <submittedName>
        <fullName evidence="2">Pyocin activator protein PrtN</fullName>
    </submittedName>
</protein>
<sequence>MNTIFLLLTEFETASIPLADVCEKYFGMKSATADKKAALGQLPIPTFRAGESQKAPRMIHIQDLADYIEKQKAAGRELFKQMNS</sequence>
<evidence type="ECO:0000313" key="1">
    <source>
        <dbReference type="EMBL" id="ANI83334.1"/>
    </source>
</evidence>
<dbReference type="KEGG" id="kor:AWR26_14655"/>
<accession>A0AA94H1K4</accession>
<dbReference type="EMBL" id="CP014007">
    <property type="protein sequence ID" value="ANI83334.1"/>
    <property type="molecule type" value="Genomic_DNA"/>
</dbReference>
<evidence type="ECO:0000313" key="3">
    <source>
        <dbReference type="Proteomes" id="UP000078227"/>
    </source>
</evidence>
<dbReference type="Pfam" id="PF11112">
    <property type="entry name" value="PyocinActivator"/>
    <property type="match status" value="1"/>
</dbReference>
<evidence type="ECO:0000313" key="4">
    <source>
        <dbReference type="Proteomes" id="UP000182314"/>
    </source>
</evidence>
<reference evidence="1 3" key="2">
    <citation type="submission" date="2021-03" db="EMBL/GenBank/DDBJ databases">
        <authorList>
            <person name="Li Y."/>
            <person name="Li S."/>
            <person name="Chen M."/>
            <person name="Peng G."/>
            <person name="Tan Z."/>
            <person name="An Q."/>
        </authorList>
    </citation>
    <scope>NUCLEOTIDE SEQUENCE [LARGE SCALE GENOMIC DNA]</scope>
    <source>
        <strain evidence="1 3">Ola 51</strain>
    </source>
</reference>
<dbReference type="Proteomes" id="UP000078227">
    <property type="component" value="Chromosome"/>
</dbReference>
<reference evidence="2 4" key="1">
    <citation type="submission" date="2016-10" db="EMBL/GenBank/DDBJ databases">
        <authorList>
            <person name="Varghese N."/>
            <person name="Submissions S."/>
        </authorList>
    </citation>
    <scope>NUCLEOTIDE SEQUENCE [LARGE SCALE GENOMIC DNA]</scope>
    <source>
        <strain evidence="2 4">CGMCC 1.7012</strain>
    </source>
</reference>
<keyword evidence="3" id="KW-1185">Reference proteome</keyword>
<dbReference type="EMBL" id="FOKO01000002">
    <property type="protein sequence ID" value="SFC02042.1"/>
    <property type="molecule type" value="Genomic_DNA"/>
</dbReference>
<organism evidence="2 4">
    <name type="scientific">Kosakonia oryzae</name>
    <dbReference type="NCBI Taxonomy" id="497725"/>
    <lineage>
        <taxon>Bacteria</taxon>
        <taxon>Pseudomonadati</taxon>
        <taxon>Pseudomonadota</taxon>
        <taxon>Gammaproteobacteria</taxon>
        <taxon>Enterobacterales</taxon>
        <taxon>Enterobacteriaceae</taxon>
        <taxon>Kosakonia</taxon>
    </lineage>
</organism>
<gene>
    <name evidence="1" type="ORF">AWR26_14655</name>
    <name evidence="2" type="ORF">SAMN05216286_1321</name>
</gene>
<proteinExistence type="predicted"/>
<name>A0AA94H1K4_9ENTR</name>
<dbReference type="GO" id="GO:0006355">
    <property type="term" value="P:regulation of DNA-templated transcription"/>
    <property type="evidence" value="ECO:0007669"/>
    <property type="project" value="InterPro"/>
</dbReference>